<evidence type="ECO:0000313" key="2">
    <source>
        <dbReference type="EMBL" id="MCJ1959745.1"/>
    </source>
</evidence>
<keyword evidence="1" id="KW-1133">Transmembrane helix</keyword>
<keyword evidence="1" id="KW-0472">Membrane</keyword>
<evidence type="ECO:0000256" key="1">
    <source>
        <dbReference type="SAM" id="Phobius"/>
    </source>
</evidence>
<dbReference type="EMBL" id="JALHAT010000003">
    <property type="protein sequence ID" value="MCJ1959745.1"/>
    <property type="molecule type" value="Genomic_DNA"/>
</dbReference>
<dbReference type="Proteomes" id="UP001162802">
    <property type="component" value="Unassembled WGS sequence"/>
</dbReference>
<comment type="caution">
    <text evidence="2">The sequence shown here is derived from an EMBL/GenBank/DDBJ whole genome shotgun (WGS) entry which is preliminary data.</text>
</comment>
<accession>A0ABT0A974</accession>
<feature type="transmembrane region" description="Helical" evidence="1">
    <location>
        <begin position="46"/>
        <end position="64"/>
    </location>
</feature>
<protein>
    <submittedName>
        <fullName evidence="2">Uncharacterized protein</fullName>
    </submittedName>
</protein>
<evidence type="ECO:0000313" key="3">
    <source>
        <dbReference type="Proteomes" id="UP001162802"/>
    </source>
</evidence>
<keyword evidence="1" id="KW-0812">Transmembrane</keyword>
<name>A0ABT0A974_9SPHN</name>
<organism evidence="2 3">
    <name type="scientific">Novosphingobium mangrovi</name>
    <name type="common">ex Hu et al. 2023</name>
    <dbReference type="NCBI Taxonomy" id="2930094"/>
    <lineage>
        <taxon>Bacteria</taxon>
        <taxon>Pseudomonadati</taxon>
        <taxon>Pseudomonadota</taxon>
        <taxon>Alphaproteobacteria</taxon>
        <taxon>Sphingomonadales</taxon>
        <taxon>Sphingomonadaceae</taxon>
        <taxon>Novosphingobium</taxon>
    </lineage>
</organism>
<gene>
    <name evidence="2" type="ORF">MTR65_03495</name>
</gene>
<dbReference type="RefSeq" id="WP_243797094.1">
    <property type="nucleotide sequence ID" value="NZ_JALHAT010000003.1"/>
</dbReference>
<sequence length="66" mass="7157">MALIKAFFPAGLLTWIVAGILGSQGMRGGVLLLERASIDGHTFFWSWPLFLAATGLSWFVVAMLSD</sequence>
<keyword evidence="3" id="KW-1185">Reference proteome</keyword>
<proteinExistence type="predicted"/>
<reference evidence="2" key="1">
    <citation type="submission" date="2022-03" db="EMBL/GenBank/DDBJ databases">
        <title>Identification of a novel bacterium isolated from mangrove sediments.</title>
        <authorList>
            <person name="Pan X."/>
        </authorList>
    </citation>
    <scope>NUCLEOTIDE SEQUENCE</scope>
    <source>
        <strain evidence="2">B2637</strain>
    </source>
</reference>